<dbReference type="EMBL" id="JBBWWR010000005">
    <property type="protein sequence ID" value="KAK8967028.1"/>
    <property type="molecule type" value="Genomic_DNA"/>
</dbReference>
<evidence type="ECO:0000313" key="2">
    <source>
        <dbReference type="EMBL" id="KAK8967028.1"/>
    </source>
</evidence>
<feature type="region of interest" description="Disordered" evidence="1">
    <location>
        <begin position="1"/>
        <end position="21"/>
    </location>
</feature>
<gene>
    <name evidence="2" type="ORF">KSP40_PGU015434</name>
</gene>
<keyword evidence="3" id="KW-1185">Reference proteome</keyword>
<protein>
    <submittedName>
        <fullName evidence="2">Uncharacterized protein</fullName>
    </submittedName>
</protein>
<feature type="compositionally biased region" description="Polar residues" evidence="1">
    <location>
        <begin position="51"/>
        <end position="63"/>
    </location>
</feature>
<name>A0ABR2MVS3_9ASPA</name>
<feature type="compositionally biased region" description="Basic and acidic residues" evidence="1">
    <location>
        <begin position="64"/>
        <end position="74"/>
    </location>
</feature>
<comment type="caution">
    <text evidence="2">The sequence shown here is derived from an EMBL/GenBank/DDBJ whole genome shotgun (WGS) entry which is preliminary data.</text>
</comment>
<proteinExistence type="predicted"/>
<dbReference type="Proteomes" id="UP001412067">
    <property type="component" value="Unassembled WGS sequence"/>
</dbReference>
<organism evidence="2 3">
    <name type="scientific">Platanthera guangdongensis</name>
    <dbReference type="NCBI Taxonomy" id="2320717"/>
    <lineage>
        <taxon>Eukaryota</taxon>
        <taxon>Viridiplantae</taxon>
        <taxon>Streptophyta</taxon>
        <taxon>Embryophyta</taxon>
        <taxon>Tracheophyta</taxon>
        <taxon>Spermatophyta</taxon>
        <taxon>Magnoliopsida</taxon>
        <taxon>Liliopsida</taxon>
        <taxon>Asparagales</taxon>
        <taxon>Orchidaceae</taxon>
        <taxon>Orchidoideae</taxon>
        <taxon>Orchideae</taxon>
        <taxon>Orchidinae</taxon>
        <taxon>Platanthera</taxon>
    </lineage>
</organism>
<reference evidence="2 3" key="1">
    <citation type="journal article" date="2022" name="Nat. Plants">
        <title>Genomes of leafy and leafless Platanthera orchids illuminate the evolution of mycoheterotrophy.</title>
        <authorList>
            <person name="Li M.H."/>
            <person name="Liu K.W."/>
            <person name="Li Z."/>
            <person name="Lu H.C."/>
            <person name="Ye Q.L."/>
            <person name="Zhang D."/>
            <person name="Wang J.Y."/>
            <person name="Li Y.F."/>
            <person name="Zhong Z.M."/>
            <person name="Liu X."/>
            <person name="Yu X."/>
            <person name="Liu D.K."/>
            <person name="Tu X.D."/>
            <person name="Liu B."/>
            <person name="Hao Y."/>
            <person name="Liao X.Y."/>
            <person name="Jiang Y.T."/>
            <person name="Sun W.H."/>
            <person name="Chen J."/>
            <person name="Chen Y.Q."/>
            <person name="Ai Y."/>
            <person name="Zhai J.W."/>
            <person name="Wu S.S."/>
            <person name="Zhou Z."/>
            <person name="Hsiao Y.Y."/>
            <person name="Wu W.L."/>
            <person name="Chen Y.Y."/>
            <person name="Lin Y.F."/>
            <person name="Hsu J.L."/>
            <person name="Li C.Y."/>
            <person name="Wang Z.W."/>
            <person name="Zhao X."/>
            <person name="Zhong W.Y."/>
            <person name="Ma X.K."/>
            <person name="Ma L."/>
            <person name="Huang J."/>
            <person name="Chen G.Z."/>
            <person name="Huang M.Z."/>
            <person name="Huang L."/>
            <person name="Peng D.H."/>
            <person name="Luo Y.B."/>
            <person name="Zou S.Q."/>
            <person name="Chen S.P."/>
            <person name="Lan S."/>
            <person name="Tsai W.C."/>
            <person name="Van de Peer Y."/>
            <person name="Liu Z.J."/>
        </authorList>
    </citation>
    <scope>NUCLEOTIDE SEQUENCE [LARGE SCALE GENOMIC DNA]</scope>
    <source>
        <strain evidence="2">Lor288</strain>
    </source>
</reference>
<accession>A0ABR2MVS3</accession>
<sequence length="74" mass="7837">MHVAAAATGRGKPSASTWSRNESAAAMLGTWLIQRPQRGREYPSVAAATAQKENPVSSLQNDRGSAKFHDAALT</sequence>
<evidence type="ECO:0000256" key="1">
    <source>
        <dbReference type="SAM" id="MobiDB-lite"/>
    </source>
</evidence>
<feature type="region of interest" description="Disordered" evidence="1">
    <location>
        <begin position="38"/>
        <end position="74"/>
    </location>
</feature>
<evidence type="ECO:0000313" key="3">
    <source>
        <dbReference type="Proteomes" id="UP001412067"/>
    </source>
</evidence>